<comment type="similarity">
    <text evidence="3">Belongs to the IspD/TarI cytidylyltransferase family. IspD subfamily.</text>
</comment>
<dbReference type="InterPro" id="IPR001228">
    <property type="entry name" value="IspD"/>
</dbReference>
<evidence type="ECO:0000256" key="2">
    <source>
        <dbReference type="ARBA" id="ARBA00022695"/>
    </source>
</evidence>
<keyword evidence="2 3" id="KW-0548">Nucleotidyltransferase</keyword>
<evidence type="ECO:0000313" key="5">
    <source>
        <dbReference type="Proteomes" id="UP000524246"/>
    </source>
</evidence>
<evidence type="ECO:0000313" key="4">
    <source>
        <dbReference type="EMBL" id="NMC62041.1"/>
    </source>
</evidence>
<dbReference type="HAMAP" id="MF_00108">
    <property type="entry name" value="IspD"/>
    <property type="match status" value="1"/>
</dbReference>
<dbReference type="NCBIfam" id="TIGR00453">
    <property type="entry name" value="ispD"/>
    <property type="match status" value="1"/>
</dbReference>
<feature type="site" description="Transition state stabilizer" evidence="3">
    <location>
        <position position="25"/>
    </location>
</feature>
<comment type="caution">
    <text evidence="4">The sequence shown here is derived from an EMBL/GenBank/DDBJ whole genome shotgun (WGS) entry which is preliminary data.</text>
</comment>
<dbReference type="CDD" id="cd02516">
    <property type="entry name" value="CDP-ME_synthetase"/>
    <property type="match status" value="1"/>
</dbReference>
<reference evidence="4 5" key="1">
    <citation type="journal article" date="2020" name="Biotechnol. Biofuels">
        <title>New insights from the biogas microbiome by comprehensive genome-resolved metagenomics of nearly 1600 species originating from multiple anaerobic digesters.</title>
        <authorList>
            <person name="Campanaro S."/>
            <person name="Treu L."/>
            <person name="Rodriguez-R L.M."/>
            <person name="Kovalovszki A."/>
            <person name="Ziels R.M."/>
            <person name="Maus I."/>
            <person name="Zhu X."/>
            <person name="Kougias P.G."/>
            <person name="Basile A."/>
            <person name="Luo G."/>
            <person name="Schluter A."/>
            <person name="Konstantinidis K.T."/>
            <person name="Angelidaki I."/>
        </authorList>
    </citation>
    <scope>NUCLEOTIDE SEQUENCE [LARGE SCALE GENOMIC DNA]</scope>
    <source>
        <strain evidence="4">AS27yjCOA_65</strain>
    </source>
</reference>
<comment type="function">
    <text evidence="3">Catalyzes the formation of 4-diphosphocytidyl-2-C-methyl-D-erythritol from CTP and 2-C-methyl-D-erythritol 4-phosphate (MEP).</text>
</comment>
<dbReference type="EMBL" id="JAAZON010000104">
    <property type="protein sequence ID" value="NMC62041.1"/>
    <property type="molecule type" value="Genomic_DNA"/>
</dbReference>
<dbReference type="Proteomes" id="UP000524246">
    <property type="component" value="Unassembled WGS sequence"/>
</dbReference>
<organism evidence="4 5">
    <name type="scientific">SAR324 cluster bacterium</name>
    <dbReference type="NCBI Taxonomy" id="2024889"/>
    <lineage>
        <taxon>Bacteria</taxon>
        <taxon>Deltaproteobacteria</taxon>
        <taxon>SAR324 cluster</taxon>
    </lineage>
</organism>
<dbReference type="GO" id="GO:0050518">
    <property type="term" value="F:2-C-methyl-D-erythritol 4-phosphate cytidylyltransferase activity"/>
    <property type="evidence" value="ECO:0007669"/>
    <property type="project" value="UniProtKB-UniRule"/>
</dbReference>
<dbReference type="InterPro" id="IPR034683">
    <property type="entry name" value="IspD/TarI"/>
</dbReference>
<dbReference type="Gene3D" id="3.90.550.10">
    <property type="entry name" value="Spore Coat Polysaccharide Biosynthesis Protein SpsA, Chain A"/>
    <property type="match status" value="1"/>
</dbReference>
<feature type="site" description="Positions MEP for the nucleophilic attack" evidence="3">
    <location>
        <position position="160"/>
    </location>
</feature>
<proteinExistence type="inferred from homology"/>
<dbReference type="FunFam" id="3.90.550.10:FF:000003">
    <property type="entry name" value="2-C-methyl-D-erythritol 4-phosphate cytidylyltransferase"/>
    <property type="match status" value="1"/>
</dbReference>
<evidence type="ECO:0000256" key="3">
    <source>
        <dbReference type="HAMAP-Rule" id="MF_00108"/>
    </source>
</evidence>
<dbReference type="PANTHER" id="PTHR32125">
    <property type="entry name" value="2-C-METHYL-D-ERYTHRITOL 4-PHOSPHATE CYTIDYLYLTRANSFERASE, CHLOROPLASTIC"/>
    <property type="match status" value="1"/>
</dbReference>
<dbReference type="UniPathway" id="UPA00056">
    <property type="reaction ID" value="UER00093"/>
</dbReference>
<dbReference type="Pfam" id="PF01128">
    <property type="entry name" value="IspD"/>
    <property type="match status" value="1"/>
</dbReference>
<dbReference type="PANTHER" id="PTHR32125:SF4">
    <property type="entry name" value="2-C-METHYL-D-ERYTHRITOL 4-PHOSPHATE CYTIDYLYLTRANSFERASE, CHLOROPLASTIC"/>
    <property type="match status" value="1"/>
</dbReference>
<dbReference type="EC" id="2.7.7.60" evidence="3"/>
<dbReference type="InterPro" id="IPR050088">
    <property type="entry name" value="IspD/TarI_cytidylyltransf_bact"/>
</dbReference>
<dbReference type="SUPFAM" id="SSF53448">
    <property type="entry name" value="Nucleotide-diphospho-sugar transferases"/>
    <property type="match status" value="1"/>
</dbReference>
<dbReference type="AlphaFoldDB" id="A0A7X9FPV6"/>
<accession>A0A7X9FPV6</accession>
<dbReference type="InterPro" id="IPR029044">
    <property type="entry name" value="Nucleotide-diphossugar_trans"/>
</dbReference>
<keyword evidence="3" id="KW-0414">Isoprene biosynthesis</keyword>
<gene>
    <name evidence="3 4" type="primary">ispD</name>
    <name evidence="4" type="ORF">GYA55_02620</name>
</gene>
<protein>
    <recommendedName>
        <fullName evidence="3">2-C-methyl-D-erythritol 4-phosphate cytidylyltransferase</fullName>
        <ecNumber evidence="3">2.7.7.60</ecNumber>
    </recommendedName>
    <alternativeName>
        <fullName evidence="3">4-diphosphocytidyl-2C-methyl-D-erythritol synthase</fullName>
    </alternativeName>
    <alternativeName>
        <fullName evidence="3">MEP cytidylyltransferase</fullName>
        <shortName evidence="3">MCT</shortName>
    </alternativeName>
</protein>
<feature type="site" description="Transition state stabilizer" evidence="3">
    <location>
        <position position="18"/>
    </location>
</feature>
<comment type="pathway">
    <text evidence="3">Isoprenoid biosynthesis; isopentenyl diphosphate biosynthesis via DXP pathway; isopentenyl diphosphate from 1-deoxy-D-xylulose 5-phosphate: step 2/6.</text>
</comment>
<dbReference type="GO" id="GO:0019288">
    <property type="term" value="P:isopentenyl diphosphate biosynthetic process, methylerythritol 4-phosphate pathway"/>
    <property type="evidence" value="ECO:0007669"/>
    <property type="project" value="UniProtKB-UniRule"/>
</dbReference>
<sequence length="228" mass="25565">MQPHQVIAIVPAAGKGLRFSSSKSKLLEKVRGKPIIFHTIEKLLSMPEVGDVIIATRQEDEESFKSILPESERIAFVRGGSTRSMSVRNALEYIEKNLTISKDEQLIAVHDAARCCISHGLMKRAIEAARVYKAISVGMPLSDSLKEVDFDRKVLDSKLRERYWTVQTPQVFIFSILLQAHKQGVEECTDDAGLVEALHPVYMVEGEKSNIKITTQEDLKLAEFILAK</sequence>
<name>A0A7X9FPV6_9DELT</name>
<comment type="catalytic activity">
    <reaction evidence="3">
        <text>2-C-methyl-D-erythritol 4-phosphate + CTP + H(+) = 4-CDP-2-C-methyl-D-erythritol + diphosphate</text>
        <dbReference type="Rhea" id="RHEA:13429"/>
        <dbReference type="ChEBI" id="CHEBI:15378"/>
        <dbReference type="ChEBI" id="CHEBI:33019"/>
        <dbReference type="ChEBI" id="CHEBI:37563"/>
        <dbReference type="ChEBI" id="CHEBI:57823"/>
        <dbReference type="ChEBI" id="CHEBI:58262"/>
        <dbReference type="EC" id="2.7.7.60"/>
    </reaction>
</comment>
<feature type="site" description="Positions MEP for the nucleophilic attack" evidence="3">
    <location>
        <position position="212"/>
    </location>
</feature>
<evidence type="ECO:0000256" key="1">
    <source>
        <dbReference type="ARBA" id="ARBA00022679"/>
    </source>
</evidence>
<keyword evidence="1 3" id="KW-0808">Transferase</keyword>